<dbReference type="PROSITE" id="PS51128">
    <property type="entry name" value="ZF_DKSA_2"/>
    <property type="match status" value="1"/>
</dbReference>
<evidence type="ECO:0000313" key="7">
    <source>
        <dbReference type="EMBL" id="OGY13096.1"/>
    </source>
</evidence>
<accession>A0A1G1VCR3</accession>
<evidence type="ECO:0000256" key="2">
    <source>
        <dbReference type="ARBA" id="ARBA00022771"/>
    </source>
</evidence>
<name>A0A1G1VCR3_9BACT</name>
<gene>
    <name evidence="7" type="ORF">A3A58_02665</name>
</gene>
<keyword evidence="1" id="KW-0479">Metal-binding</keyword>
<evidence type="ECO:0000313" key="8">
    <source>
        <dbReference type="Proteomes" id="UP000177685"/>
    </source>
</evidence>
<dbReference type="Proteomes" id="UP000177685">
    <property type="component" value="Unassembled WGS sequence"/>
</dbReference>
<dbReference type="SUPFAM" id="SSF57716">
    <property type="entry name" value="Glucocorticoid receptor-like (DNA-binding domain)"/>
    <property type="match status" value="1"/>
</dbReference>
<dbReference type="InterPro" id="IPR000962">
    <property type="entry name" value="Znf_DskA_TraR"/>
</dbReference>
<dbReference type="PANTHER" id="PTHR33823:SF2">
    <property type="entry name" value="RNA POLYMERASE-BINDING TRANSCRIPTION FACTOR DKSA"/>
    <property type="match status" value="1"/>
</dbReference>
<protein>
    <recommendedName>
        <fullName evidence="6">Zinc finger DksA/TraR C4-type domain-containing protein</fullName>
    </recommendedName>
</protein>
<evidence type="ECO:0000256" key="1">
    <source>
        <dbReference type="ARBA" id="ARBA00022723"/>
    </source>
</evidence>
<keyword evidence="3" id="KW-0862">Zinc</keyword>
<dbReference type="EMBL" id="MHCD01000043">
    <property type="protein sequence ID" value="OGY13096.1"/>
    <property type="molecule type" value="Genomic_DNA"/>
</dbReference>
<organism evidence="7 8">
    <name type="scientific">Candidatus Blackburnbacteria bacterium RIFCSPLOWO2_01_FULL_41_27</name>
    <dbReference type="NCBI Taxonomy" id="1797520"/>
    <lineage>
        <taxon>Bacteria</taxon>
        <taxon>Candidatus Blackburniibacteriota</taxon>
    </lineage>
</organism>
<feature type="zinc finger region" description="dksA C4-type" evidence="4">
    <location>
        <begin position="112"/>
        <end position="136"/>
    </location>
</feature>
<feature type="domain" description="Zinc finger DksA/TraR C4-type" evidence="6">
    <location>
        <begin position="107"/>
        <end position="142"/>
    </location>
</feature>
<dbReference type="Gene3D" id="1.20.120.910">
    <property type="entry name" value="DksA, coiled-coil domain"/>
    <property type="match status" value="1"/>
</dbReference>
<keyword evidence="2" id="KW-0863">Zinc-finger</keyword>
<evidence type="ECO:0000256" key="3">
    <source>
        <dbReference type="ARBA" id="ARBA00022833"/>
    </source>
</evidence>
<sequence>MSVQVEGKKMAKKVTKNSDNRPAVIRIPAKLLSPIGELLIGQLQSLERRRKGLDSDDPFISGREDSLASPDTNASEQFGHARIEAVKKEIDRRIIQMRKALARIKVGSYGICEECGQMIDTDRLMVFAEATLCVNCEKKKEKRR</sequence>
<proteinExistence type="predicted"/>
<evidence type="ECO:0000256" key="5">
    <source>
        <dbReference type="SAM" id="MobiDB-lite"/>
    </source>
</evidence>
<evidence type="ECO:0000259" key="6">
    <source>
        <dbReference type="Pfam" id="PF01258"/>
    </source>
</evidence>
<dbReference type="GO" id="GO:0008270">
    <property type="term" value="F:zinc ion binding"/>
    <property type="evidence" value="ECO:0007669"/>
    <property type="project" value="UniProtKB-KW"/>
</dbReference>
<evidence type="ECO:0000256" key="4">
    <source>
        <dbReference type="PROSITE-ProRule" id="PRU00510"/>
    </source>
</evidence>
<reference evidence="7 8" key="1">
    <citation type="journal article" date="2016" name="Nat. Commun.">
        <title>Thousands of microbial genomes shed light on interconnected biogeochemical processes in an aquifer system.</title>
        <authorList>
            <person name="Anantharaman K."/>
            <person name="Brown C.T."/>
            <person name="Hug L.A."/>
            <person name="Sharon I."/>
            <person name="Castelle C.J."/>
            <person name="Probst A.J."/>
            <person name="Thomas B.C."/>
            <person name="Singh A."/>
            <person name="Wilkins M.J."/>
            <person name="Karaoz U."/>
            <person name="Brodie E.L."/>
            <person name="Williams K.H."/>
            <person name="Hubbard S.S."/>
            <person name="Banfield J.F."/>
        </authorList>
    </citation>
    <scope>NUCLEOTIDE SEQUENCE [LARGE SCALE GENOMIC DNA]</scope>
</reference>
<dbReference type="PANTHER" id="PTHR33823">
    <property type="entry name" value="RNA POLYMERASE-BINDING TRANSCRIPTION FACTOR DKSA-RELATED"/>
    <property type="match status" value="1"/>
</dbReference>
<dbReference type="Pfam" id="PF01258">
    <property type="entry name" value="zf-dskA_traR"/>
    <property type="match status" value="1"/>
</dbReference>
<dbReference type="AlphaFoldDB" id="A0A1G1VCR3"/>
<feature type="region of interest" description="Disordered" evidence="5">
    <location>
        <begin position="54"/>
        <end position="76"/>
    </location>
</feature>
<comment type="caution">
    <text evidence="7">The sequence shown here is derived from an EMBL/GenBank/DDBJ whole genome shotgun (WGS) entry which is preliminary data.</text>
</comment>